<dbReference type="PANTHER" id="PTHR30612">
    <property type="entry name" value="SECA INNER MEMBRANE COMPONENT OF SEC PROTEIN SECRETION SYSTEM"/>
    <property type="match status" value="1"/>
</dbReference>
<evidence type="ECO:0000256" key="8">
    <source>
        <dbReference type="ARBA" id="ARBA00022741"/>
    </source>
</evidence>
<dbReference type="SMART" id="SM00958">
    <property type="entry name" value="SecA_PP_bind"/>
    <property type="match status" value="1"/>
</dbReference>
<feature type="binding site" evidence="15">
    <location>
        <position position="512"/>
    </location>
    <ligand>
        <name>ATP</name>
        <dbReference type="ChEBI" id="CHEBI:30616"/>
    </ligand>
</feature>
<dbReference type="Pfam" id="PF01043">
    <property type="entry name" value="SecA_PP_bind"/>
    <property type="match status" value="1"/>
</dbReference>
<dbReference type="FunFam" id="3.40.50.300:FF:000334">
    <property type="entry name" value="Protein translocase subunit SecA"/>
    <property type="match status" value="1"/>
</dbReference>
<keyword evidence="8 15" id="KW-0547">Nucleotide-binding</keyword>
<dbReference type="GO" id="GO:0008564">
    <property type="term" value="F:protein-exporting ATPase activity"/>
    <property type="evidence" value="ECO:0007669"/>
    <property type="project" value="UniProtKB-EC"/>
</dbReference>
<dbReference type="CDD" id="cd17928">
    <property type="entry name" value="DEXDc_SecA"/>
    <property type="match status" value="1"/>
</dbReference>
<dbReference type="GO" id="GO:0065002">
    <property type="term" value="P:intracellular protein transmembrane transport"/>
    <property type="evidence" value="ECO:0007669"/>
    <property type="project" value="UniProtKB-UniRule"/>
</dbReference>
<evidence type="ECO:0000256" key="6">
    <source>
        <dbReference type="ARBA" id="ARBA00022490"/>
    </source>
</evidence>
<name>A0A0B4S061_9FIRM</name>
<dbReference type="EMBL" id="CP009761">
    <property type="protein sequence ID" value="AIZ36143.1"/>
    <property type="molecule type" value="Genomic_DNA"/>
</dbReference>
<dbReference type="FunFam" id="3.40.50.300:FF:000113">
    <property type="entry name" value="Preprotein translocase subunit SecA"/>
    <property type="match status" value="1"/>
</dbReference>
<dbReference type="HAMAP" id="MF_01382">
    <property type="entry name" value="SecA"/>
    <property type="match status" value="1"/>
</dbReference>
<dbReference type="PRINTS" id="PR00906">
    <property type="entry name" value="SECA"/>
</dbReference>
<keyword evidence="7" id="KW-0479">Metal-binding</keyword>
<evidence type="ECO:0000256" key="12">
    <source>
        <dbReference type="ARBA" id="ARBA00022967"/>
    </source>
</evidence>
<dbReference type="NCBIfam" id="NF009538">
    <property type="entry name" value="PRK12904.1"/>
    <property type="match status" value="1"/>
</dbReference>
<dbReference type="OrthoDB" id="9805579at2"/>
<dbReference type="InterPro" id="IPR036266">
    <property type="entry name" value="SecA_Wing/Scaffold_sf"/>
</dbReference>
<dbReference type="PROSITE" id="PS51196">
    <property type="entry name" value="SECA_MOTOR_DEAD"/>
    <property type="match status" value="1"/>
</dbReference>
<dbReference type="InterPro" id="IPR011115">
    <property type="entry name" value="SecA_DEAD"/>
</dbReference>
<sequence length="906" mass="103536">MGFFSDIFNSSAKRVKKINPIVDKIMSYEEKYSKLTDDELRNNTEIFKTRLANGETLDDILPEAFATVREAAYRVLGMKHYRVQLIGGVVLHEGRIAEMKTGEGKTLVATLPSYLNALTGKGVHIVTVNDYLAKRDKEWMGKIHEFLGLKVGCILHGLSNDERRENYNCDITYGTNSEFGFDYLRDNMVVYKEELVQRGLNYAIVDEVDSILIDEARTPLIISGEGDQSTDLYALADRFVKSLKGRIADPSEENEDFYNRELREETVDFVVNEKHKTANLTEIGTEKAEEFFGLVNLSDPVNMEVAHHINQALKANNTMQRDVDYVVSDDGEILIVDEFTGRIMEGRRYSEGLHQAIEAKEGVEIKSESRTLATITYQNYFRMYEKLAGMTGTAKTEEDEFNEIYHMDVIEIPTNKPVIRIDHHDRVYLTEEAKFKAIVEEIERIHETGQPVLVGTISIEISELLSAMLKKKRIEHDVLNAKFHAREAEIVAQAGVYGKVTIATNMAGRGTDILLGGNPDFMAKHEMKKNGTPQYVLDNLDAFWETDDEEILKAREEFKKLYEKYKAQTDENAKKVIEAGGLFIVGTERHESRRIDNQLRGRAGRQGDPGESRFFVSLSDNLMRLFGGEAIQKFAMNRNYDPDEVLEFKSVTRGIERSQERVEANNFGIRKNVLKYDDVMNVQRNVIYKERRAVLDGEDMKDTIQEMLIEFIDSTVEQYSNGKNIELNDLKMAIENAYLPHNLLNFEEMKGLSKEELKTYITDVSQRFYAEKEEQIGEEQMREIERVIMLMVVDRKWMDHIDAMDQLRQGIGIRSYGQQDPVRAYGAEGFEMFNEMNESIKADVLKGLFNIQPAGAEIERERAAVEVSTNVQDEQTTVVKGKQVGRNDPCPCGSGKKYKKCCGRNK</sequence>
<dbReference type="InterPro" id="IPR020937">
    <property type="entry name" value="SecA_CS"/>
</dbReference>
<evidence type="ECO:0000259" key="17">
    <source>
        <dbReference type="PROSITE" id="PS51192"/>
    </source>
</evidence>
<evidence type="ECO:0000256" key="13">
    <source>
        <dbReference type="ARBA" id="ARBA00023010"/>
    </source>
</evidence>
<organism evidence="19 20">
    <name type="scientific">Parvimonas micra</name>
    <dbReference type="NCBI Taxonomy" id="33033"/>
    <lineage>
        <taxon>Bacteria</taxon>
        <taxon>Bacillati</taxon>
        <taxon>Bacillota</taxon>
        <taxon>Tissierellia</taxon>
        <taxon>Tissierellales</taxon>
        <taxon>Peptoniphilaceae</taxon>
        <taxon>Parvimonas</taxon>
    </lineage>
</organism>
<feature type="binding site" evidence="15">
    <location>
        <begin position="102"/>
        <end position="106"/>
    </location>
    <ligand>
        <name>ATP</name>
        <dbReference type="ChEBI" id="CHEBI:30616"/>
    </ligand>
</feature>
<dbReference type="GO" id="GO:0006605">
    <property type="term" value="P:protein targeting"/>
    <property type="evidence" value="ECO:0007669"/>
    <property type="project" value="UniProtKB-UniRule"/>
</dbReference>
<dbReference type="PROSITE" id="PS51192">
    <property type="entry name" value="HELICASE_ATP_BIND_1"/>
    <property type="match status" value="1"/>
</dbReference>
<evidence type="ECO:0000259" key="18">
    <source>
        <dbReference type="PROSITE" id="PS51196"/>
    </source>
</evidence>
<comment type="subunit">
    <text evidence="15">Monomer and homodimer. Part of the essential Sec protein translocation apparatus which comprises SecA, SecYEG and auxiliary proteins SecDF. Other proteins may also be involved.</text>
</comment>
<evidence type="ECO:0000256" key="11">
    <source>
        <dbReference type="ARBA" id="ARBA00022927"/>
    </source>
</evidence>
<keyword evidence="5 15" id="KW-1003">Cell membrane</keyword>
<dbReference type="GO" id="GO:0005524">
    <property type="term" value="F:ATP binding"/>
    <property type="evidence" value="ECO:0007669"/>
    <property type="project" value="UniProtKB-UniRule"/>
</dbReference>
<comment type="similarity">
    <text evidence="3 15 16">Belongs to the SecA family.</text>
</comment>
<dbReference type="FunFam" id="3.90.1440.10:FF:000002">
    <property type="entry name" value="Protein translocase subunit SecA"/>
    <property type="match status" value="1"/>
</dbReference>
<dbReference type="InterPro" id="IPR000185">
    <property type="entry name" value="SecA"/>
</dbReference>
<keyword evidence="12 15" id="KW-1278">Translocase</keyword>
<dbReference type="Pfam" id="PF07516">
    <property type="entry name" value="SecA_SW"/>
    <property type="match status" value="1"/>
</dbReference>
<evidence type="ECO:0000256" key="5">
    <source>
        <dbReference type="ARBA" id="ARBA00022475"/>
    </source>
</evidence>
<evidence type="ECO:0000313" key="19">
    <source>
        <dbReference type="EMBL" id="AIZ36143.1"/>
    </source>
</evidence>
<comment type="cofactor">
    <cofactor evidence="1">
        <name>Zn(2+)</name>
        <dbReference type="ChEBI" id="CHEBI:29105"/>
    </cofactor>
</comment>
<dbReference type="CDD" id="cd18803">
    <property type="entry name" value="SF2_C_secA"/>
    <property type="match status" value="1"/>
</dbReference>
<dbReference type="Gene3D" id="3.90.1440.10">
    <property type="entry name" value="SecA, preprotein cross-linking domain"/>
    <property type="match status" value="1"/>
</dbReference>
<comment type="catalytic activity">
    <reaction evidence="15">
        <text>ATP + H2O + cellular proteinSide 1 = ADP + phosphate + cellular proteinSide 2.</text>
        <dbReference type="EC" id="7.4.2.8"/>
    </reaction>
</comment>
<keyword evidence="13 15" id="KW-0811">Translocation</keyword>
<keyword evidence="11 15" id="KW-0653">Protein transport</keyword>
<keyword evidence="20" id="KW-1185">Reference proteome</keyword>
<evidence type="ECO:0000256" key="3">
    <source>
        <dbReference type="ARBA" id="ARBA00007650"/>
    </source>
</evidence>
<dbReference type="PROSITE" id="PS01312">
    <property type="entry name" value="SECA"/>
    <property type="match status" value="1"/>
</dbReference>
<feature type="domain" description="SecA family profile" evidence="18">
    <location>
        <begin position="1"/>
        <end position="647"/>
    </location>
</feature>
<dbReference type="NCBIfam" id="TIGR00963">
    <property type="entry name" value="secA"/>
    <property type="match status" value="1"/>
</dbReference>
<dbReference type="GO" id="GO:0043952">
    <property type="term" value="P:protein transport by the Sec complex"/>
    <property type="evidence" value="ECO:0007669"/>
    <property type="project" value="TreeGrafter"/>
</dbReference>
<gene>
    <name evidence="15" type="primary">secA</name>
    <name evidence="19" type="ORF">NW74_01615</name>
</gene>
<dbReference type="STRING" id="33033.NW74_01615"/>
<dbReference type="InterPro" id="IPR027417">
    <property type="entry name" value="P-loop_NTPase"/>
</dbReference>
<evidence type="ECO:0000256" key="14">
    <source>
        <dbReference type="ARBA" id="ARBA00023136"/>
    </source>
</evidence>
<dbReference type="Gene3D" id="3.40.50.300">
    <property type="entry name" value="P-loop containing nucleotide triphosphate hydrolases"/>
    <property type="match status" value="2"/>
</dbReference>
<dbReference type="PANTHER" id="PTHR30612:SF0">
    <property type="entry name" value="CHLOROPLAST PROTEIN-TRANSPORTING ATPASE"/>
    <property type="match status" value="1"/>
</dbReference>
<dbReference type="InterPro" id="IPR011130">
    <property type="entry name" value="SecA_preprotein_X-link_dom"/>
</dbReference>
<dbReference type="InterPro" id="IPR036670">
    <property type="entry name" value="SecA_X-link_sf"/>
</dbReference>
<dbReference type="SMART" id="SM00957">
    <property type="entry name" value="SecA_DEAD"/>
    <property type="match status" value="1"/>
</dbReference>
<keyword evidence="14 15" id="KW-0472">Membrane</keyword>
<evidence type="ECO:0000256" key="16">
    <source>
        <dbReference type="RuleBase" id="RU003874"/>
    </source>
</evidence>
<dbReference type="SUPFAM" id="SSF81886">
    <property type="entry name" value="Helical scaffold and wing domains of SecA"/>
    <property type="match status" value="1"/>
</dbReference>
<dbReference type="KEGG" id="pmic:NW74_01615"/>
<comment type="subcellular location">
    <subcellularLocation>
        <location evidence="15">Cell membrane</location>
        <topology evidence="15">Peripheral membrane protein</topology>
        <orientation evidence="15">Cytoplasmic side</orientation>
    </subcellularLocation>
    <subcellularLocation>
        <location evidence="15">Cytoplasm</location>
    </subcellularLocation>
    <subcellularLocation>
        <location evidence="2">Membrane</location>
        <topology evidence="2">Peripheral membrane protein</topology>
    </subcellularLocation>
    <text evidence="15">Distribution is 50-50.</text>
</comment>
<dbReference type="GO" id="GO:0046872">
    <property type="term" value="F:metal ion binding"/>
    <property type="evidence" value="ECO:0007669"/>
    <property type="project" value="UniProtKB-KW"/>
</dbReference>
<keyword evidence="9" id="KW-0862">Zinc</keyword>
<keyword evidence="6 15" id="KW-0963">Cytoplasm</keyword>
<keyword evidence="10 15" id="KW-0067">ATP-binding</keyword>
<evidence type="ECO:0000256" key="10">
    <source>
        <dbReference type="ARBA" id="ARBA00022840"/>
    </source>
</evidence>
<evidence type="ECO:0000256" key="9">
    <source>
        <dbReference type="ARBA" id="ARBA00022833"/>
    </source>
</evidence>
<protein>
    <recommendedName>
        <fullName evidence="15 16">Protein translocase subunit SecA</fullName>
        <ecNumber evidence="15">7.4.2.8</ecNumber>
    </recommendedName>
</protein>
<feature type="domain" description="Helicase ATP-binding" evidence="17">
    <location>
        <begin position="86"/>
        <end position="244"/>
    </location>
</feature>
<evidence type="ECO:0000256" key="15">
    <source>
        <dbReference type="HAMAP-Rule" id="MF_01382"/>
    </source>
</evidence>
<dbReference type="Pfam" id="PF02810">
    <property type="entry name" value="SEC-C"/>
    <property type="match status" value="1"/>
</dbReference>
<dbReference type="InterPro" id="IPR044722">
    <property type="entry name" value="SecA_SF2_C"/>
</dbReference>
<dbReference type="RefSeq" id="WP_041953541.1">
    <property type="nucleotide sequence ID" value="NZ_CP009761.1"/>
</dbReference>
<keyword evidence="4 15" id="KW-0813">Transport</keyword>
<dbReference type="InterPro" id="IPR004027">
    <property type="entry name" value="SEC_C_motif"/>
</dbReference>
<reference evidence="19 20" key="1">
    <citation type="submission" date="2014-10" db="EMBL/GenBank/DDBJ databases">
        <title>Complete genome sequence of Parvimonas micra KCOM 1535 (= ChDC B708).</title>
        <authorList>
            <person name="Kook J.-K."/>
            <person name="Park S.-N."/>
            <person name="Lim Y.K."/>
            <person name="Roh H."/>
        </authorList>
    </citation>
    <scope>NUCLEOTIDE SEQUENCE [LARGE SCALE GENOMIC DNA]</scope>
    <source>
        <strain evidence="20">KCOM 1535 / ChDC B708</strain>
    </source>
</reference>
<evidence type="ECO:0000313" key="20">
    <source>
        <dbReference type="Proteomes" id="UP000031386"/>
    </source>
</evidence>
<dbReference type="InterPro" id="IPR014018">
    <property type="entry name" value="SecA_motor_DEAD"/>
</dbReference>
<dbReference type="Pfam" id="PF07517">
    <property type="entry name" value="SecA_DEAD"/>
    <property type="match status" value="1"/>
</dbReference>
<dbReference type="AlphaFoldDB" id="A0A0B4S061"/>
<dbReference type="SUPFAM" id="SSF52540">
    <property type="entry name" value="P-loop containing nucleoside triphosphate hydrolases"/>
    <property type="match status" value="2"/>
</dbReference>
<proteinExistence type="inferred from homology"/>
<dbReference type="Gene3D" id="1.10.3060.10">
    <property type="entry name" value="Helical scaffold and wing domains of SecA"/>
    <property type="match status" value="1"/>
</dbReference>
<evidence type="ECO:0000256" key="4">
    <source>
        <dbReference type="ARBA" id="ARBA00022448"/>
    </source>
</evidence>
<dbReference type="InterPro" id="IPR011116">
    <property type="entry name" value="SecA_Wing/Scaffold"/>
</dbReference>
<evidence type="ECO:0000256" key="2">
    <source>
        <dbReference type="ARBA" id="ARBA00004170"/>
    </source>
</evidence>
<dbReference type="GO" id="GO:0005829">
    <property type="term" value="C:cytosol"/>
    <property type="evidence" value="ECO:0007669"/>
    <property type="project" value="TreeGrafter"/>
</dbReference>
<dbReference type="SUPFAM" id="SSF81767">
    <property type="entry name" value="Pre-protein crosslinking domain of SecA"/>
    <property type="match status" value="1"/>
</dbReference>
<comment type="function">
    <text evidence="15">Part of the Sec protein translocase complex. Interacts with the SecYEG preprotein conducting channel. Has a central role in coupling the hydrolysis of ATP to the transfer of proteins into and across the cell membrane, serving as an ATP-driven molecular motor driving the stepwise translocation of polypeptide chains across the membrane.</text>
</comment>
<evidence type="ECO:0000256" key="7">
    <source>
        <dbReference type="ARBA" id="ARBA00022723"/>
    </source>
</evidence>
<dbReference type="InterPro" id="IPR014001">
    <property type="entry name" value="Helicase_ATP-bd"/>
</dbReference>
<dbReference type="GO" id="GO:0031522">
    <property type="term" value="C:cell envelope Sec protein transport complex"/>
    <property type="evidence" value="ECO:0007669"/>
    <property type="project" value="UniProtKB-ARBA"/>
</dbReference>
<dbReference type="GO" id="GO:0005886">
    <property type="term" value="C:plasma membrane"/>
    <property type="evidence" value="ECO:0007669"/>
    <property type="project" value="UniProtKB-SubCell"/>
</dbReference>
<dbReference type="Pfam" id="PF21090">
    <property type="entry name" value="P-loop_SecA"/>
    <property type="match status" value="1"/>
</dbReference>
<dbReference type="GO" id="GO:0017038">
    <property type="term" value="P:protein import"/>
    <property type="evidence" value="ECO:0007669"/>
    <property type="project" value="InterPro"/>
</dbReference>
<accession>A0A0B4S061</accession>
<dbReference type="Proteomes" id="UP000031386">
    <property type="component" value="Chromosome"/>
</dbReference>
<evidence type="ECO:0000256" key="1">
    <source>
        <dbReference type="ARBA" id="ARBA00001947"/>
    </source>
</evidence>
<feature type="binding site" evidence="15">
    <location>
        <position position="84"/>
    </location>
    <ligand>
        <name>ATP</name>
        <dbReference type="ChEBI" id="CHEBI:30616"/>
    </ligand>
</feature>
<dbReference type="EC" id="7.4.2.8" evidence="15"/>